<dbReference type="Gene3D" id="3.30.420.10">
    <property type="entry name" value="Ribonuclease H-like superfamily/Ribonuclease H"/>
    <property type="match status" value="1"/>
</dbReference>
<organism evidence="1 2">
    <name type="scientific">Nitrospirillum amazonense</name>
    <dbReference type="NCBI Taxonomy" id="28077"/>
    <lineage>
        <taxon>Bacteria</taxon>
        <taxon>Pseudomonadati</taxon>
        <taxon>Pseudomonadota</taxon>
        <taxon>Alphaproteobacteria</taxon>
        <taxon>Rhodospirillales</taxon>
        <taxon>Azospirillaceae</taxon>
        <taxon>Nitrospirillum</taxon>
    </lineage>
</organism>
<sequence length="172" mass="18825">MIAFLDIEASSLDSGSYPIEVGWAIPGRQIESYLILPHPDWTDWDPAAQGVHGLSRQTLFSDGTAGPAVLARLSRSLVGLTVYSDAPAEDGYWLGRLCQACGQPQPFLLHDAEMLFQEMAAAAGRDLEAARLEVGHQFPIRHRAAPDVAYLSALWTRLGSGRKAINQRTRLQ</sequence>
<comment type="caution">
    <text evidence="1">The sequence shown here is derived from an EMBL/GenBank/DDBJ whole genome shotgun (WGS) entry which is preliminary data.</text>
</comment>
<accession>A0A560FB41</accession>
<reference evidence="1 2" key="1">
    <citation type="submission" date="2019-06" db="EMBL/GenBank/DDBJ databases">
        <title>Genomic Encyclopedia of Type Strains, Phase IV (KMG-V): Genome sequencing to study the core and pangenomes of soil and plant-associated prokaryotes.</title>
        <authorList>
            <person name="Whitman W."/>
        </authorList>
    </citation>
    <scope>NUCLEOTIDE SEQUENCE [LARGE SCALE GENOMIC DNA]</scope>
    <source>
        <strain evidence="1 2">BR 11880</strain>
    </source>
</reference>
<proteinExistence type="predicted"/>
<dbReference type="InterPro" id="IPR036397">
    <property type="entry name" value="RNaseH_sf"/>
</dbReference>
<dbReference type="OrthoDB" id="7363098at2"/>
<dbReference type="Proteomes" id="UP000319859">
    <property type="component" value="Unassembled WGS sequence"/>
</dbReference>
<name>A0A560FB41_9PROT</name>
<evidence type="ECO:0000313" key="2">
    <source>
        <dbReference type="Proteomes" id="UP000319859"/>
    </source>
</evidence>
<dbReference type="InterPro" id="IPR012337">
    <property type="entry name" value="RNaseH-like_sf"/>
</dbReference>
<gene>
    <name evidence="1" type="ORF">FBZ89_109210</name>
</gene>
<protein>
    <submittedName>
        <fullName evidence="1">Uncharacterized protein</fullName>
    </submittedName>
</protein>
<dbReference type="AlphaFoldDB" id="A0A560FB41"/>
<dbReference type="EMBL" id="VITN01000009">
    <property type="protein sequence ID" value="TWB18824.1"/>
    <property type="molecule type" value="Genomic_DNA"/>
</dbReference>
<evidence type="ECO:0000313" key="1">
    <source>
        <dbReference type="EMBL" id="TWB18824.1"/>
    </source>
</evidence>
<dbReference type="SUPFAM" id="SSF53098">
    <property type="entry name" value="Ribonuclease H-like"/>
    <property type="match status" value="1"/>
</dbReference>
<dbReference type="RefSeq" id="WP_145750979.1">
    <property type="nucleotide sequence ID" value="NZ_VITN01000009.1"/>
</dbReference>
<dbReference type="GO" id="GO:0003676">
    <property type="term" value="F:nucleic acid binding"/>
    <property type="evidence" value="ECO:0007669"/>
    <property type="project" value="InterPro"/>
</dbReference>